<dbReference type="EnsemblFungi" id="PTTG_09050-t43_1">
    <property type="protein sequence ID" value="PTTG_09050-t43_1-p1"/>
    <property type="gene ID" value="PTTG_09050"/>
</dbReference>
<feature type="compositionally biased region" description="Gly residues" evidence="1">
    <location>
        <begin position="234"/>
        <end position="244"/>
    </location>
</feature>
<dbReference type="AlphaFoldDB" id="A0A180G848"/>
<feature type="region of interest" description="Disordered" evidence="1">
    <location>
        <begin position="216"/>
        <end position="274"/>
    </location>
</feature>
<accession>A0A180G848</accession>
<feature type="region of interest" description="Disordered" evidence="1">
    <location>
        <begin position="98"/>
        <end position="161"/>
    </location>
</feature>
<feature type="compositionally biased region" description="Basic and acidic residues" evidence="1">
    <location>
        <begin position="108"/>
        <end position="120"/>
    </location>
</feature>
<keyword evidence="4" id="KW-1185">Reference proteome</keyword>
<sequence length="340" mass="34129">MSQLIRCEAEVEVEVEVKDKVKGEVGSGVGAGDKEGIFGEIGGDLGDGADCGGDDKEQGKIGEGDTVGSGWFKGGEQVAVRFDKLGVETEDGRLARAGLGFGVGGGEGAERESEPDHADGADEDVDGSGNKGREGLLKDRELGEGNEYLDKGKGEKEEFGGQRGCAQVVARLSEQGGFSDCAGVEMEGQEGVNGGYEQAPGGWRFWPVLEVQDAAAEANGEGGEGWVTSESNGTNGGDKGGTGRSGSTAESGVGPGGKQTKGSELGDGADRGGKAGDCGQKLGRVLAGVVGAADNTLDGLSGTGRPGETGMERQAAHVGDGEGFGPRVSATLLSKGSVLV</sequence>
<feature type="region of interest" description="Disordered" evidence="1">
    <location>
        <begin position="298"/>
        <end position="323"/>
    </location>
</feature>
<dbReference type="EMBL" id="ADAS02000157">
    <property type="protein sequence ID" value="OAV88738.1"/>
    <property type="molecule type" value="Genomic_DNA"/>
</dbReference>
<feature type="compositionally biased region" description="Basic and acidic residues" evidence="1">
    <location>
        <begin position="53"/>
        <end position="63"/>
    </location>
</feature>
<feature type="compositionally biased region" description="Basic and acidic residues" evidence="1">
    <location>
        <begin position="131"/>
        <end position="160"/>
    </location>
</feature>
<dbReference type="VEuPathDB" id="FungiDB:PTTG_09050"/>
<name>A0A180G848_PUCT1</name>
<dbReference type="Proteomes" id="UP000005240">
    <property type="component" value="Unassembled WGS sequence"/>
</dbReference>
<evidence type="ECO:0000313" key="2">
    <source>
        <dbReference type="EMBL" id="OAV88738.1"/>
    </source>
</evidence>
<proteinExistence type="predicted"/>
<reference evidence="3" key="4">
    <citation type="submission" date="2025-05" db="UniProtKB">
        <authorList>
            <consortium name="EnsemblFungi"/>
        </authorList>
    </citation>
    <scope>IDENTIFICATION</scope>
    <source>
        <strain evidence="3">isolate 1-1 / race 1 (BBBD)</strain>
    </source>
</reference>
<gene>
    <name evidence="2" type="ORF">PTTG_09050</name>
</gene>
<reference evidence="3 4" key="3">
    <citation type="journal article" date="2017" name="G3 (Bethesda)">
        <title>Comparative analysis highlights variable genome content of wheat rusts and divergence of the mating loci.</title>
        <authorList>
            <person name="Cuomo C.A."/>
            <person name="Bakkeren G."/>
            <person name="Khalil H.B."/>
            <person name="Panwar V."/>
            <person name="Joly D."/>
            <person name="Linning R."/>
            <person name="Sakthikumar S."/>
            <person name="Song X."/>
            <person name="Adiconis X."/>
            <person name="Fan L."/>
            <person name="Goldberg J.M."/>
            <person name="Levin J.Z."/>
            <person name="Young S."/>
            <person name="Zeng Q."/>
            <person name="Anikster Y."/>
            <person name="Bruce M."/>
            <person name="Wang M."/>
            <person name="Yin C."/>
            <person name="McCallum B."/>
            <person name="Szabo L.J."/>
            <person name="Hulbert S."/>
            <person name="Chen X."/>
            <person name="Fellers J.P."/>
        </authorList>
    </citation>
    <scope>NUCLEOTIDE SEQUENCE</scope>
    <source>
        <strain evidence="4">Isolate 1-1 / race 1 (BBBD)</strain>
        <strain evidence="3">isolate 1-1 / race 1 (BBBD)</strain>
    </source>
</reference>
<feature type="non-terminal residue" evidence="2">
    <location>
        <position position="340"/>
    </location>
</feature>
<evidence type="ECO:0000313" key="4">
    <source>
        <dbReference type="Proteomes" id="UP000005240"/>
    </source>
</evidence>
<reference evidence="2" key="1">
    <citation type="submission" date="2009-11" db="EMBL/GenBank/DDBJ databases">
        <authorList>
            <consortium name="The Broad Institute Genome Sequencing Platform"/>
            <person name="Ward D."/>
            <person name="Feldgarden M."/>
            <person name="Earl A."/>
            <person name="Young S.K."/>
            <person name="Zeng Q."/>
            <person name="Koehrsen M."/>
            <person name="Alvarado L."/>
            <person name="Berlin A."/>
            <person name="Bochicchio J."/>
            <person name="Borenstein D."/>
            <person name="Chapman S.B."/>
            <person name="Chen Z."/>
            <person name="Engels R."/>
            <person name="Freedman E."/>
            <person name="Gellesch M."/>
            <person name="Goldberg J."/>
            <person name="Griggs A."/>
            <person name="Gujja S."/>
            <person name="Heilman E."/>
            <person name="Heiman D."/>
            <person name="Hepburn T."/>
            <person name="Howarth C."/>
            <person name="Jen D."/>
            <person name="Larson L."/>
            <person name="Lewis B."/>
            <person name="Mehta T."/>
            <person name="Park D."/>
            <person name="Pearson M."/>
            <person name="Roberts A."/>
            <person name="Saif S."/>
            <person name="Shea T."/>
            <person name="Shenoy N."/>
            <person name="Sisk P."/>
            <person name="Stolte C."/>
            <person name="Sykes S."/>
            <person name="Thomson T."/>
            <person name="Walk T."/>
            <person name="White J."/>
            <person name="Yandava C."/>
            <person name="Izard J."/>
            <person name="Baranova O.V."/>
            <person name="Blanton J.M."/>
            <person name="Tanner A.C."/>
            <person name="Dewhirst F.E."/>
            <person name="Haas B."/>
            <person name="Nusbaum C."/>
            <person name="Birren B."/>
        </authorList>
    </citation>
    <scope>NUCLEOTIDE SEQUENCE [LARGE SCALE GENOMIC DNA]</scope>
    <source>
        <strain evidence="2">1-1 BBBD Race 1</strain>
    </source>
</reference>
<reference evidence="2" key="2">
    <citation type="submission" date="2016-05" db="EMBL/GenBank/DDBJ databases">
        <title>Comparative analysis highlights variable genome content of wheat rusts and divergence of the mating loci.</title>
        <authorList>
            <person name="Cuomo C.A."/>
            <person name="Bakkeren G."/>
            <person name="Szabo L."/>
            <person name="Khalil H."/>
            <person name="Joly D."/>
            <person name="Goldberg J."/>
            <person name="Young S."/>
            <person name="Zeng Q."/>
            <person name="Fellers J."/>
        </authorList>
    </citation>
    <scope>NUCLEOTIDE SEQUENCE [LARGE SCALE GENOMIC DNA]</scope>
    <source>
        <strain evidence="2">1-1 BBBD Race 1</strain>
    </source>
</reference>
<evidence type="ECO:0000256" key="1">
    <source>
        <dbReference type="SAM" id="MobiDB-lite"/>
    </source>
</evidence>
<protein>
    <submittedName>
        <fullName evidence="2 3">Uncharacterized protein</fullName>
    </submittedName>
</protein>
<evidence type="ECO:0000313" key="3">
    <source>
        <dbReference type="EnsemblFungi" id="PTTG_09050-t43_1-p1"/>
    </source>
</evidence>
<feature type="compositionally biased region" description="Gly residues" evidence="1">
    <location>
        <begin position="39"/>
        <end position="51"/>
    </location>
</feature>
<feature type="region of interest" description="Disordered" evidence="1">
    <location>
        <begin position="24"/>
        <end position="68"/>
    </location>
</feature>
<organism evidence="2">
    <name type="scientific">Puccinia triticina (isolate 1-1 / race 1 (BBBD))</name>
    <name type="common">Brown leaf rust fungus</name>
    <dbReference type="NCBI Taxonomy" id="630390"/>
    <lineage>
        <taxon>Eukaryota</taxon>
        <taxon>Fungi</taxon>
        <taxon>Dikarya</taxon>
        <taxon>Basidiomycota</taxon>
        <taxon>Pucciniomycotina</taxon>
        <taxon>Pucciniomycetes</taxon>
        <taxon>Pucciniales</taxon>
        <taxon>Pucciniaceae</taxon>
        <taxon>Puccinia</taxon>
    </lineage>
</organism>